<gene>
    <name evidence="3" type="ORF">NEF87_002265</name>
</gene>
<feature type="domain" description="PAC" evidence="2">
    <location>
        <begin position="248"/>
        <end position="300"/>
    </location>
</feature>
<dbReference type="SMART" id="SM00086">
    <property type="entry name" value="PAC"/>
    <property type="match status" value="1"/>
</dbReference>
<dbReference type="InterPro" id="IPR000700">
    <property type="entry name" value="PAS-assoc_C"/>
</dbReference>
<evidence type="ECO:0000256" key="1">
    <source>
        <dbReference type="SAM" id="MobiDB-lite"/>
    </source>
</evidence>
<sequence>MIKKVHSTEHSHNSNISKIAESNDNENRKNADTGLILDFMNRIFSFSDREKMIQKSLEFFNILFSPEKIHFFDIRNDTDEANKIIEYTLEMYNISKKVSILPQDLPELNQTYIWIDSNTNLILPVLSNHKLVGYLMFSNFNQSEFHERYLQLIVLLSKYWGHVFNNIDLNTQIRKEQERFQIVADHSSDWEVWFDKDGKFKYNSPSCKKISGYFSKNVSNFYDLMTRIIHPNDLSNWKVFLLQIDAGLPIEIRTKHPSGEIHWLQILCTSINNKEGLFLGYRGSIRDVTKRKEAEENVSILRGMFPICSFCKKIRSDQGYWNQIEDYIRAHSEAEFTHSVCPECAKREYGIDV</sequence>
<dbReference type="SUPFAM" id="SSF55781">
    <property type="entry name" value="GAF domain-like"/>
    <property type="match status" value="1"/>
</dbReference>
<evidence type="ECO:0000313" key="3">
    <source>
        <dbReference type="EMBL" id="UYP45980.1"/>
    </source>
</evidence>
<keyword evidence="4" id="KW-1185">Reference proteome</keyword>
<dbReference type="InterPro" id="IPR001610">
    <property type="entry name" value="PAC"/>
</dbReference>
<dbReference type="EMBL" id="CP104013">
    <property type="protein sequence ID" value="UYP45980.1"/>
    <property type="molecule type" value="Genomic_DNA"/>
</dbReference>
<dbReference type="Pfam" id="PF08447">
    <property type="entry name" value="PAS_3"/>
    <property type="match status" value="1"/>
</dbReference>
<organism evidence="3 4">
    <name type="scientific">Candidatus Lokiarchaeum ossiferum</name>
    <dbReference type="NCBI Taxonomy" id="2951803"/>
    <lineage>
        <taxon>Archaea</taxon>
        <taxon>Promethearchaeati</taxon>
        <taxon>Promethearchaeota</taxon>
        <taxon>Promethearchaeia</taxon>
        <taxon>Promethearchaeales</taxon>
        <taxon>Promethearchaeaceae</taxon>
        <taxon>Candidatus Lokiarchaeum</taxon>
    </lineage>
</organism>
<dbReference type="Gene3D" id="3.30.450.20">
    <property type="entry name" value="PAS domain"/>
    <property type="match status" value="1"/>
</dbReference>
<evidence type="ECO:0000313" key="4">
    <source>
        <dbReference type="Proteomes" id="UP001208689"/>
    </source>
</evidence>
<feature type="region of interest" description="Disordered" evidence="1">
    <location>
        <begin position="1"/>
        <end position="25"/>
    </location>
</feature>
<dbReference type="SUPFAM" id="SSF55785">
    <property type="entry name" value="PYP-like sensor domain (PAS domain)"/>
    <property type="match status" value="1"/>
</dbReference>
<dbReference type="NCBIfam" id="TIGR00229">
    <property type="entry name" value="sensory_box"/>
    <property type="match status" value="1"/>
</dbReference>
<reference evidence="3" key="1">
    <citation type="submission" date="2022-09" db="EMBL/GenBank/DDBJ databases">
        <title>Actin cytoskeleton and complex cell architecture in an #Asgard archaeon.</title>
        <authorList>
            <person name="Ponce Toledo R.I."/>
            <person name="Schleper C."/>
            <person name="Rodrigues Oliveira T."/>
            <person name="Wollweber F."/>
            <person name="Xu J."/>
            <person name="Rittmann S."/>
            <person name="Klingl A."/>
            <person name="Pilhofer M."/>
        </authorList>
    </citation>
    <scope>NUCLEOTIDE SEQUENCE</scope>
    <source>
        <strain evidence="3">B-35</strain>
    </source>
</reference>
<dbReference type="InterPro" id="IPR013655">
    <property type="entry name" value="PAS_fold_3"/>
</dbReference>
<protein>
    <recommendedName>
        <fullName evidence="2">PAC domain-containing protein</fullName>
    </recommendedName>
</protein>
<name>A0ABY6HRF1_9ARCH</name>
<evidence type="ECO:0000259" key="2">
    <source>
        <dbReference type="PROSITE" id="PS50113"/>
    </source>
</evidence>
<feature type="compositionally biased region" description="Basic and acidic residues" evidence="1">
    <location>
        <begin position="1"/>
        <end position="12"/>
    </location>
</feature>
<dbReference type="PROSITE" id="PS50113">
    <property type="entry name" value="PAC"/>
    <property type="match status" value="1"/>
</dbReference>
<accession>A0ABY6HRF1</accession>
<dbReference type="InterPro" id="IPR000014">
    <property type="entry name" value="PAS"/>
</dbReference>
<feature type="compositionally biased region" description="Polar residues" evidence="1">
    <location>
        <begin position="13"/>
        <end position="22"/>
    </location>
</feature>
<dbReference type="CDD" id="cd00130">
    <property type="entry name" value="PAS"/>
    <property type="match status" value="1"/>
</dbReference>
<proteinExistence type="predicted"/>
<dbReference type="Proteomes" id="UP001208689">
    <property type="component" value="Chromosome"/>
</dbReference>
<dbReference type="InterPro" id="IPR035965">
    <property type="entry name" value="PAS-like_dom_sf"/>
</dbReference>